<keyword evidence="4" id="KW-1003">Cell membrane</keyword>
<feature type="transmembrane region" description="Helical" evidence="8">
    <location>
        <begin position="353"/>
        <end position="373"/>
    </location>
</feature>
<keyword evidence="7 8" id="KW-0472">Membrane</keyword>
<dbReference type="GO" id="GO:0042910">
    <property type="term" value="F:xenobiotic transmembrane transporter activity"/>
    <property type="evidence" value="ECO:0007669"/>
    <property type="project" value="InterPro"/>
</dbReference>
<evidence type="ECO:0000313" key="10">
    <source>
        <dbReference type="EMBL" id="GEK93708.1"/>
    </source>
</evidence>
<evidence type="ECO:0000313" key="11">
    <source>
        <dbReference type="Proteomes" id="UP000321230"/>
    </source>
</evidence>
<keyword evidence="5 8" id="KW-0812">Transmembrane</keyword>
<feature type="transmembrane region" description="Helical" evidence="8">
    <location>
        <begin position="83"/>
        <end position="99"/>
    </location>
</feature>
<reference evidence="10 11" key="1">
    <citation type="submission" date="2019-07" db="EMBL/GenBank/DDBJ databases">
        <title>Whole genome shotgun sequence of Gluconobacter wancherniae NBRC 103581.</title>
        <authorList>
            <person name="Hosoyama A."/>
            <person name="Uohara A."/>
            <person name="Ohji S."/>
            <person name="Ichikawa N."/>
        </authorList>
    </citation>
    <scope>NUCLEOTIDE SEQUENCE [LARGE SCALE GENOMIC DNA]</scope>
    <source>
        <strain evidence="10 11">NBRC 103581</strain>
    </source>
</reference>
<comment type="similarity">
    <text evidence="2 8">Belongs to the major facilitator superfamily. Bcr/CmlA family.</text>
</comment>
<dbReference type="PROSITE" id="PS50850">
    <property type="entry name" value="MFS"/>
    <property type="match status" value="1"/>
</dbReference>
<dbReference type="Pfam" id="PF07690">
    <property type="entry name" value="MFS_1"/>
    <property type="match status" value="1"/>
</dbReference>
<dbReference type="CDD" id="cd17320">
    <property type="entry name" value="MFS_MdfA_MDR_like"/>
    <property type="match status" value="1"/>
</dbReference>
<feature type="transmembrane region" description="Helical" evidence="8">
    <location>
        <begin position="58"/>
        <end position="76"/>
    </location>
</feature>
<feature type="transmembrane region" description="Helical" evidence="8">
    <location>
        <begin position="20"/>
        <end position="38"/>
    </location>
</feature>
<evidence type="ECO:0000256" key="6">
    <source>
        <dbReference type="ARBA" id="ARBA00022989"/>
    </source>
</evidence>
<dbReference type="Gene3D" id="1.20.1720.10">
    <property type="entry name" value="Multidrug resistance protein D"/>
    <property type="match status" value="1"/>
</dbReference>
<feature type="transmembrane region" description="Helical" evidence="8">
    <location>
        <begin position="146"/>
        <end position="166"/>
    </location>
</feature>
<feature type="transmembrane region" description="Helical" evidence="8">
    <location>
        <begin position="317"/>
        <end position="341"/>
    </location>
</feature>
<evidence type="ECO:0000256" key="2">
    <source>
        <dbReference type="ARBA" id="ARBA00006236"/>
    </source>
</evidence>
<dbReference type="Proteomes" id="UP000321230">
    <property type="component" value="Unassembled WGS sequence"/>
</dbReference>
<evidence type="ECO:0000256" key="4">
    <source>
        <dbReference type="ARBA" id="ARBA00022475"/>
    </source>
</evidence>
<comment type="caution">
    <text evidence="10">The sequence shown here is derived from an EMBL/GenBank/DDBJ whole genome shotgun (WGS) entry which is preliminary data.</text>
</comment>
<proteinExistence type="inferred from homology"/>
<evidence type="ECO:0000256" key="7">
    <source>
        <dbReference type="ARBA" id="ARBA00023136"/>
    </source>
</evidence>
<feature type="transmembrane region" description="Helical" evidence="8">
    <location>
        <begin position="105"/>
        <end position="125"/>
    </location>
</feature>
<feature type="transmembrane region" description="Helical" evidence="8">
    <location>
        <begin position="291"/>
        <end position="311"/>
    </location>
</feature>
<organism evidence="10 11">
    <name type="scientific">Gluconobacter wancherniae NBRC 103581</name>
    <dbReference type="NCBI Taxonomy" id="656744"/>
    <lineage>
        <taxon>Bacteria</taxon>
        <taxon>Pseudomonadati</taxon>
        <taxon>Pseudomonadota</taxon>
        <taxon>Alphaproteobacteria</taxon>
        <taxon>Acetobacterales</taxon>
        <taxon>Acetobacteraceae</taxon>
        <taxon>Gluconobacter</taxon>
    </lineage>
</organism>
<dbReference type="RefSeq" id="WP_229316064.1">
    <property type="nucleotide sequence ID" value="NZ_BARC01000003.1"/>
</dbReference>
<dbReference type="SUPFAM" id="SSF103473">
    <property type="entry name" value="MFS general substrate transporter"/>
    <property type="match status" value="1"/>
</dbReference>
<evidence type="ECO:0000256" key="3">
    <source>
        <dbReference type="ARBA" id="ARBA00022448"/>
    </source>
</evidence>
<feature type="transmembrane region" description="Helical" evidence="8">
    <location>
        <begin position="221"/>
        <end position="241"/>
    </location>
</feature>
<keyword evidence="11" id="KW-1185">Reference proteome</keyword>
<dbReference type="AlphaFoldDB" id="A0A511AZU2"/>
<keyword evidence="8" id="KW-0997">Cell inner membrane</keyword>
<dbReference type="GO" id="GO:0005886">
    <property type="term" value="C:plasma membrane"/>
    <property type="evidence" value="ECO:0007669"/>
    <property type="project" value="UniProtKB-SubCell"/>
</dbReference>
<dbReference type="EMBL" id="BJUZ01000002">
    <property type="protein sequence ID" value="GEK93708.1"/>
    <property type="molecule type" value="Genomic_DNA"/>
</dbReference>
<dbReference type="PANTHER" id="PTHR23502:SF132">
    <property type="entry name" value="POLYAMINE TRANSPORTER 2-RELATED"/>
    <property type="match status" value="1"/>
</dbReference>
<evidence type="ECO:0000256" key="5">
    <source>
        <dbReference type="ARBA" id="ARBA00022692"/>
    </source>
</evidence>
<evidence type="ECO:0000259" key="9">
    <source>
        <dbReference type="PROSITE" id="PS50850"/>
    </source>
</evidence>
<feature type="transmembrane region" description="Helical" evidence="8">
    <location>
        <begin position="172"/>
        <end position="192"/>
    </location>
</feature>
<evidence type="ECO:0000256" key="8">
    <source>
        <dbReference type="RuleBase" id="RU365088"/>
    </source>
</evidence>
<dbReference type="InterPro" id="IPR036259">
    <property type="entry name" value="MFS_trans_sf"/>
</dbReference>
<dbReference type="InterPro" id="IPR011701">
    <property type="entry name" value="MFS"/>
</dbReference>
<keyword evidence="6 8" id="KW-1133">Transmembrane helix</keyword>
<accession>A0A511AZU2</accession>
<sequence length="414" mass="43809">MSASAPPALSVPALSSANRILIAMIFILGPVATDMYLPAFPMLEHDLGHGAGSAQLTLTSWLAGLAIGQFTLGPFCDRFGRKSPLLLGLAVYSIASGMLAVTTNFHMFCFLRFVAGLGGAATSVAPRAMVRDVATGSEGAKLMSQLMLIFGLGPILAPTIGGFLLELGNWRLIFWAGLGFGGFLMLWSWFLLPDTLAPEKRFALPFSGILQRYVSLVREPLFLSAAMVASFGTFTMFTYLSNAPALFEGILGFSPRAFAIFFGLNAGGFILGTQVNARLIRRHAFTRVMELGMIGGLVAAVLCLIVSATGLASPSSPWVLCVLIWCVTFSLGFIGPNAGVLAMTHHGHQAGSAAALMGTLNWTVGGAAGVLMAVLPAHWIGSTAVGMVLGVLGCWLSDLWRRRLDPESYLSVSR</sequence>
<dbReference type="PANTHER" id="PTHR23502">
    <property type="entry name" value="MAJOR FACILITATOR SUPERFAMILY"/>
    <property type="match status" value="1"/>
</dbReference>
<feature type="domain" description="Major facilitator superfamily (MFS) profile" evidence="9">
    <location>
        <begin position="18"/>
        <end position="414"/>
    </location>
</feature>
<feature type="transmembrane region" description="Helical" evidence="8">
    <location>
        <begin position="253"/>
        <end position="271"/>
    </location>
</feature>
<comment type="subcellular location">
    <subcellularLocation>
        <location evidence="8">Cell inner membrane</location>
        <topology evidence="8">Multi-pass membrane protein</topology>
    </subcellularLocation>
    <subcellularLocation>
        <location evidence="1">Cell membrane</location>
        <topology evidence="1">Multi-pass membrane protein</topology>
    </subcellularLocation>
</comment>
<protein>
    <recommendedName>
        <fullName evidence="8">Bcr/CflA family efflux transporter</fullName>
    </recommendedName>
</protein>
<dbReference type="InterPro" id="IPR004812">
    <property type="entry name" value="Efflux_drug-R_Bcr/CmlA"/>
</dbReference>
<feature type="transmembrane region" description="Helical" evidence="8">
    <location>
        <begin position="379"/>
        <end position="400"/>
    </location>
</feature>
<evidence type="ECO:0000256" key="1">
    <source>
        <dbReference type="ARBA" id="ARBA00004651"/>
    </source>
</evidence>
<dbReference type="NCBIfam" id="TIGR00710">
    <property type="entry name" value="efflux_Bcr_CflA"/>
    <property type="match status" value="1"/>
</dbReference>
<keyword evidence="3 8" id="KW-0813">Transport</keyword>
<dbReference type="InterPro" id="IPR020846">
    <property type="entry name" value="MFS_dom"/>
</dbReference>
<name>A0A511AZU2_9PROT</name>
<dbReference type="GO" id="GO:1990961">
    <property type="term" value="P:xenobiotic detoxification by transmembrane export across the plasma membrane"/>
    <property type="evidence" value="ECO:0007669"/>
    <property type="project" value="InterPro"/>
</dbReference>
<gene>
    <name evidence="10" type="ORF">GWA01_14780</name>
</gene>